<feature type="compositionally biased region" description="Basic and acidic residues" evidence="1">
    <location>
        <begin position="48"/>
        <end position="64"/>
    </location>
</feature>
<gene>
    <name evidence="2" type="ORF">GCM10022222_02850</name>
</gene>
<feature type="compositionally biased region" description="Basic and acidic residues" evidence="1">
    <location>
        <begin position="1"/>
        <end position="38"/>
    </location>
</feature>
<dbReference type="Proteomes" id="UP001500689">
    <property type="component" value="Unassembled WGS sequence"/>
</dbReference>
<dbReference type="InterPro" id="IPR028037">
    <property type="entry name" value="Antitoxin_Rv0909/MT0933"/>
</dbReference>
<dbReference type="Pfam" id="PF14013">
    <property type="entry name" value="MT0933_antitox"/>
    <property type="match status" value="1"/>
</dbReference>
<comment type="caution">
    <text evidence="2">The sequence shown here is derived from an EMBL/GenBank/DDBJ whole genome shotgun (WGS) entry which is preliminary data.</text>
</comment>
<evidence type="ECO:0000313" key="2">
    <source>
        <dbReference type="EMBL" id="GAA3523978.1"/>
    </source>
</evidence>
<feature type="region of interest" description="Disordered" evidence="1">
    <location>
        <begin position="1"/>
        <end position="78"/>
    </location>
</feature>
<reference evidence="3" key="1">
    <citation type="journal article" date="2019" name="Int. J. Syst. Evol. Microbiol.">
        <title>The Global Catalogue of Microorganisms (GCM) 10K type strain sequencing project: providing services to taxonomists for standard genome sequencing and annotation.</title>
        <authorList>
            <consortium name="The Broad Institute Genomics Platform"/>
            <consortium name="The Broad Institute Genome Sequencing Center for Infectious Disease"/>
            <person name="Wu L."/>
            <person name="Ma J."/>
        </authorList>
    </citation>
    <scope>NUCLEOTIDE SEQUENCE [LARGE SCALE GENOMIC DNA]</scope>
    <source>
        <strain evidence="3">JCM 16898</strain>
    </source>
</reference>
<protein>
    <recommendedName>
        <fullName evidence="4">MT0933-like antitoxin protein</fullName>
    </recommendedName>
</protein>
<dbReference type="EMBL" id="BAAAZN010000001">
    <property type="protein sequence ID" value="GAA3523978.1"/>
    <property type="molecule type" value="Genomic_DNA"/>
</dbReference>
<feature type="compositionally biased region" description="Gly residues" evidence="1">
    <location>
        <begin position="65"/>
        <end position="78"/>
    </location>
</feature>
<name>A0ABP6V0K1_9PSEU</name>
<dbReference type="RefSeq" id="WP_344854377.1">
    <property type="nucleotide sequence ID" value="NZ_BAAAZN010000001.1"/>
</dbReference>
<accession>A0ABP6V0K1</accession>
<evidence type="ECO:0008006" key="4">
    <source>
        <dbReference type="Google" id="ProtNLM"/>
    </source>
</evidence>
<sequence length="78" mass="8113">MSFFDQAKDKIQELAGKNPDKVGEGVDKAADFADEKTGGSHGDQIHQGADKLKERFGGSGDDHGQQGGPQQGGDQGGQ</sequence>
<organism evidence="2 3">
    <name type="scientific">Amycolatopsis ultiminotia</name>
    <dbReference type="NCBI Taxonomy" id="543629"/>
    <lineage>
        <taxon>Bacteria</taxon>
        <taxon>Bacillati</taxon>
        <taxon>Actinomycetota</taxon>
        <taxon>Actinomycetes</taxon>
        <taxon>Pseudonocardiales</taxon>
        <taxon>Pseudonocardiaceae</taxon>
        <taxon>Amycolatopsis</taxon>
    </lineage>
</organism>
<keyword evidence="3" id="KW-1185">Reference proteome</keyword>
<evidence type="ECO:0000256" key="1">
    <source>
        <dbReference type="SAM" id="MobiDB-lite"/>
    </source>
</evidence>
<proteinExistence type="predicted"/>
<evidence type="ECO:0000313" key="3">
    <source>
        <dbReference type="Proteomes" id="UP001500689"/>
    </source>
</evidence>